<keyword evidence="2" id="KW-0732">Signal</keyword>
<comment type="caution">
    <text evidence="3">The sequence shown here is derived from an EMBL/GenBank/DDBJ whole genome shotgun (WGS) entry which is preliminary data.</text>
</comment>
<sequence length="447" mass="47232">MREWLKKLFVLMAIAFMAVQPVFIPTVYAVESWTGDPWEGDTWNGDAWDGYDLKWKGNTWQGDTWTGDSWNGDGSDGSNSWKGQNWNGIPWYLRGWSQDGMTGNPWYNDSFNGNRTTGSPWKQPGFGYGPGGTGDSWSDDGYIGNGTPDAPWVQLGFSNGLSGLANPWLMPGYNSNGTNGGSFDGNGAKDDPSSLEDFPSLPQEYDVGKYVVKDIMMGQVNLAGNLQTYQNMQNLGYNTKMSYGGRFSSSLFMNGLKLGVGDNVVFGAYDTYTHVSDGIGGVKDYNYIRNAQKTTDTAGDLASASSKISGKTPPAASVGALSKFNVAAAAVGTGISAFETGFKSAKAVDVWTSDASGADKTSAVADAGASAGNTLMNAGVVATAIPGGQAVGAGMVAVGAGIWAVSKGAKFVADNWKGNLKDTGKAMWNKTKDTAKKAWDTVTGLFS</sequence>
<accession>A0A917Q2P5</accession>
<keyword evidence="4" id="KW-1185">Reference proteome</keyword>
<dbReference type="RefSeq" id="WP_188634286.1">
    <property type="nucleotide sequence ID" value="NZ_BMNQ01000087.1"/>
</dbReference>
<evidence type="ECO:0000313" key="3">
    <source>
        <dbReference type="EMBL" id="GGK08634.1"/>
    </source>
</evidence>
<evidence type="ECO:0000256" key="1">
    <source>
        <dbReference type="SAM" id="MobiDB-lite"/>
    </source>
</evidence>
<evidence type="ECO:0000313" key="4">
    <source>
        <dbReference type="Proteomes" id="UP000658382"/>
    </source>
</evidence>
<feature type="signal peptide" evidence="2">
    <location>
        <begin position="1"/>
        <end position="29"/>
    </location>
</feature>
<reference evidence="3" key="1">
    <citation type="journal article" date="2014" name="Int. J. Syst. Evol. Microbiol.">
        <title>Complete genome sequence of Corynebacterium casei LMG S-19264T (=DSM 44701T), isolated from a smear-ripened cheese.</title>
        <authorList>
            <consortium name="US DOE Joint Genome Institute (JGI-PGF)"/>
            <person name="Walter F."/>
            <person name="Albersmeier A."/>
            <person name="Kalinowski J."/>
            <person name="Ruckert C."/>
        </authorList>
    </citation>
    <scope>NUCLEOTIDE SEQUENCE</scope>
    <source>
        <strain evidence="3">JCM 12580</strain>
    </source>
</reference>
<organism evidence="3 4">
    <name type="scientific">Lentibacillus kapialis</name>
    <dbReference type="NCBI Taxonomy" id="340214"/>
    <lineage>
        <taxon>Bacteria</taxon>
        <taxon>Bacillati</taxon>
        <taxon>Bacillota</taxon>
        <taxon>Bacilli</taxon>
        <taxon>Bacillales</taxon>
        <taxon>Bacillaceae</taxon>
        <taxon>Lentibacillus</taxon>
    </lineage>
</organism>
<dbReference type="EMBL" id="BMNQ01000087">
    <property type="protein sequence ID" value="GGK08634.1"/>
    <property type="molecule type" value="Genomic_DNA"/>
</dbReference>
<proteinExistence type="predicted"/>
<name>A0A917Q2P5_9BACI</name>
<reference evidence="3" key="2">
    <citation type="submission" date="2020-09" db="EMBL/GenBank/DDBJ databases">
        <authorList>
            <person name="Sun Q."/>
            <person name="Ohkuma M."/>
        </authorList>
    </citation>
    <scope>NUCLEOTIDE SEQUENCE</scope>
    <source>
        <strain evidence="3">JCM 12580</strain>
    </source>
</reference>
<dbReference type="Proteomes" id="UP000658382">
    <property type="component" value="Unassembled WGS sequence"/>
</dbReference>
<feature type="chain" id="PRO_5037056420" evidence="2">
    <location>
        <begin position="30"/>
        <end position="447"/>
    </location>
</feature>
<protein>
    <submittedName>
        <fullName evidence="3">Uncharacterized protein</fullName>
    </submittedName>
</protein>
<dbReference type="AlphaFoldDB" id="A0A917Q2P5"/>
<evidence type="ECO:0000256" key="2">
    <source>
        <dbReference type="SAM" id="SignalP"/>
    </source>
</evidence>
<feature type="region of interest" description="Disordered" evidence="1">
    <location>
        <begin position="179"/>
        <end position="199"/>
    </location>
</feature>
<gene>
    <name evidence="3" type="ORF">GCM10007063_33810</name>
</gene>